<comment type="caution">
    <text evidence="1">The sequence shown here is derived from an EMBL/GenBank/DDBJ whole genome shotgun (WGS) entry which is preliminary data.</text>
</comment>
<accession>A0AAV4U1S2</accession>
<protein>
    <submittedName>
        <fullName evidence="1">Uncharacterized protein</fullName>
    </submittedName>
</protein>
<evidence type="ECO:0000313" key="1">
    <source>
        <dbReference type="EMBL" id="GIY51680.1"/>
    </source>
</evidence>
<proteinExistence type="predicted"/>
<dbReference type="EMBL" id="BPLR01012142">
    <property type="protein sequence ID" value="GIY51680.1"/>
    <property type="molecule type" value="Genomic_DNA"/>
</dbReference>
<organism evidence="1 2">
    <name type="scientific">Caerostris extrusa</name>
    <name type="common">Bark spider</name>
    <name type="synonym">Caerostris bankana</name>
    <dbReference type="NCBI Taxonomy" id="172846"/>
    <lineage>
        <taxon>Eukaryota</taxon>
        <taxon>Metazoa</taxon>
        <taxon>Ecdysozoa</taxon>
        <taxon>Arthropoda</taxon>
        <taxon>Chelicerata</taxon>
        <taxon>Arachnida</taxon>
        <taxon>Araneae</taxon>
        <taxon>Araneomorphae</taxon>
        <taxon>Entelegynae</taxon>
        <taxon>Araneoidea</taxon>
        <taxon>Araneidae</taxon>
        <taxon>Caerostris</taxon>
    </lineage>
</organism>
<reference evidence="1 2" key="1">
    <citation type="submission" date="2021-06" db="EMBL/GenBank/DDBJ databases">
        <title>Caerostris extrusa draft genome.</title>
        <authorList>
            <person name="Kono N."/>
            <person name="Arakawa K."/>
        </authorList>
    </citation>
    <scope>NUCLEOTIDE SEQUENCE [LARGE SCALE GENOMIC DNA]</scope>
</reference>
<gene>
    <name evidence="1" type="ORF">CEXT_191541</name>
</gene>
<name>A0AAV4U1S2_CAEEX</name>
<keyword evidence="2" id="KW-1185">Reference proteome</keyword>
<evidence type="ECO:0000313" key="2">
    <source>
        <dbReference type="Proteomes" id="UP001054945"/>
    </source>
</evidence>
<dbReference type="Proteomes" id="UP001054945">
    <property type="component" value="Unassembled WGS sequence"/>
</dbReference>
<dbReference type="AlphaFoldDB" id="A0AAV4U1S2"/>
<sequence>MMFQEPDKTFPRPPSISVNGCNWLENRSVEEKESGKVEIKTAKNGIENLPLKVREKKRHQRRGKNSIYLYPQKVIKVDGRGMRGGDRDIPSQIVLVFKSPVSKILSDM</sequence>